<dbReference type="AlphaFoldDB" id="A0AAE0HC41"/>
<dbReference type="Pfam" id="PF06985">
    <property type="entry name" value="HET"/>
    <property type="match status" value="1"/>
</dbReference>
<dbReference type="PANTHER" id="PTHR33112:SF10">
    <property type="entry name" value="TOL"/>
    <property type="match status" value="1"/>
</dbReference>
<reference evidence="2" key="1">
    <citation type="journal article" date="2023" name="Mol. Phylogenet. Evol.">
        <title>Genome-scale phylogeny and comparative genomics of the fungal order Sordariales.</title>
        <authorList>
            <person name="Hensen N."/>
            <person name="Bonometti L."/>
            <person name="Westerberg I."/>
            <person name="Brannstrom I.O."/>
            <person name="Guillou S."/>
            <person name="Cros-Aarteil S."/>
            <person name="Calhoun S."/>
            <person name="Haridas S."/>
            <person name="Kuo A."/>
            <person name="Mondo S."/>
            <person name="Pangilinan J."/>
            <person name="Riley R."/>
            <person name="LaButti K."/>
            <person name="Andreopoulos B."/>
            <person name="Lipzen A."/>
            <person name="Chen C."/>
            <person name="Yan M."/>
            <person name="Daum C."/>
            <person name="Ng V."/>
            <person name="Clum A."/>
            <person name="Steindorff A."/>
            <person name="Ohm R.A."/>
            <person name="Martin F."/>
            <person name="Silar P."/>
            <person name="Natvig D.O."/>
            <person name="Lalanne C."/>
            <person name="Gautier V."/>
            <person name="Ament-Velasquez S.L."/>
            <person name="Kruys A."/>
            <person name="Hutchinson M.I."/>
            <person name="Powell A.J."/>
            <person name="Barry K."/>
            <person name="Miller A.N."/>
            <person name="Grigoriev I.V."/>
            <person name="Debuchy R."/>
            <person name="Gladieux P."/>
            <person name="Hiltunen Thoren M."/>
            <person name="Johannesson H."/>
        </authorList>
    </citation>
    <scope>NUCLEOTIDE SEQUENCE</scope>
    <source>
        <strain evidence="2">CBS 168.71</strain>
    </source>
</reference>
<evidence type="ECO:0000259" key="1">
    <source>
        <dbReference type="Pfam" id="PF06985"/>
    </source>
</evidence>
<dbReference type="RefSeq" id="XP_062657287.1">
    <property type="nucleotide sequence ID" value="XM_062802490.1"/>
</dbReference>
<sequence>MDFGPKYNPNPGEIVSRHSSTIWRDVRESIMAATDRIATPIELDPVLLQSGPGQEQDADDAGLCERCRHFDIQAFARSDNRTRGYMLRDVEFAATHAGDDGVTVGCAFCSLLLSSVKDVERPKDSTEWELNVFRFPIDNDPSMYVHMTVHNTEPTTRSPTPGLRANRLRAAIADRFSEVMNVSGYELCLVADSESPAARRNDITGRYLGSDPGSDAHFDTIQAWIRDCESHPRCKQTVSGRAIDAYQAELPARCIELSARGSDIVARVISTEGMRGSYITLTHRWNLETERCKTTAANCDQRQRGLDLRHLPRLFTDVFAIAARLGVGYIWIDSLCIIQDGDGGADWKKEAPRMAQYYQHSLFTVAGTMEDMDNGLLQPYSEDDSPWGHGMLVRLPYRDRTSEQAGHFFVYRRQVPVVNDYWATVRESILFRRGWILQEWLLSKRLLWYTPKGLFFECYTDGPRTEYQERVLVENAQSDLRAQLQLKGSFAPDNIGILDFWYRTIELYSSCNLTKPDKDRILAVAGLSKEVGPILADRMRETAVDGVHHETYLAGLWLRDLHHGLLWEEDHSALPWTIAVDEAPTWSWASLMMLVRWPDKDNEAQKALQVIGLCQTRQDGVHHRPEYTIERGRWAVQRPHGHTAARRAPFDPTNMFACLHIRGRLSTVHVRGYLGTEGNTRAATATAYSTRPPSDQWRALCSPTRPEVIAGWASAERLRTNEGDAICADAGTAVQVLHVSTRFVRSGFLLKRKDRVLDVLLVEEIDATNYVFRRLGVGRIFDRDLITELEKAKECVIQFV</sequence>
<name>A0AAE0HC41_9PEZI</name>
<protein>
    <recommendedName>
        <fullName evidence="1">Heterokaryon incompatibility domain-containing protein</fullName>
    </recommendedName>
</protein>
<proteinExistence type="predicted"/>
<dbReference type="PANTHER" id="PTHR33112">
    <property type="entry name" value="DOMAIN PROTEIN, PUTATIVE-RELATED"/>
    <property type="match status" value="1"/>
</dbReference>
<reference evidence="2" key="2">
    <citation type="submission" date="2023-06" db="EMBL/GenBank/DDBJ databases">
        <authorList>
            <consortium name="Lawrence Berkeley National Laboratory"/>
            <person name="Haridas S."/>
            <person name="Hensen N."/>
            <person name="Bonometti L."/>
            <person name="Westerberg I."/>
            <person name="Brannstrom I.O."/>
            <person name="Guillou S."/>
            <person name="Cros-Aarteil S."/>
            <person name="Calhoun S."/>
            <person name="Kuo A."/>
            <person name="Mondo S."/>
            <person name="Pangilinan J."/>
            <person name="Riley R."/>
            <person name="Labutti K."/>
            <person name="Andreopoulos B."/>
            <person name="Lipzen A."/>
            <person name="Chen C."/>
            <person name="Yanf M."/>
            <person name="Daum C."/>
            <person name="Ng V."/>
            <person name="Clum A."/>
            <person name="Steindorff A."/>
            <person name="Ohm R."/>
            <person name="Martin F."/>
            <person name="Silar P."/>
            <person name="Natvig D."/>
            <person name="Lalanne C."/>
            <person name="Gautier V."/>
            <person name="Ament-Velasquez S.L."/>
            <person name="Kruys A."/>
            <person name="Hutchinson M.I."/>
            <person name="Powell A.J."/>
            <person name="Barry K."/>
            <person name="Miller A.N."/>
            <person name="Grigoriev I.V."/>
            <person name="Debuchy R."/>
            <person name="Gladieux P."/>
            <person name="Thoren M.H."/>
            <person name="Johannesson H."/>
        </authorList>
    </citation>
    <scope>NUCLEOTIDE SEQUENCE</scope>
    <source>
        <strain evidence="2">CBS 168.71</strain>
    </source>
</reference>
<comment type="caution">
    <text evidence="2">The sequence shown here is derived from an EMBL/GenBank/DDBJ whole genome shotgun (WGS) entry which is preliminary data.</text>
</comment>
<dbReference type="EMBL" id="JAUEPN010000006">
    <property type="protein sequence ID" value="KAK3293773.1"/>
    <property type="molecule type" value="Genomic_DNA"/>
</dbReference>
<evidence type="ECO:0000313" key="3">
    <source>
        <dbReference type="Proteomes" id="UP001278766"/>
    </source>
</evidence>
<dbReference type="InterPro" id="IPR010730">
    <property type="entry name" value="HET"/>
</dbReference>
<gene>
    <name evidence="2" type="ORF">B0H64DRAFT_376637</name>
</gene>
<keyword evidence="3" id="KW-1185">Reference proteome</keyword>
<dbReference type="Proteomes" id="UP001278766">
    <property type="component" value="Unassembled WGS sequence"/>
</dbReference>
<evidence type="ECO:0000313" key="2">
    <source>
        <dbReference type="EMBL" id="KAK3293773.1"/>
    </source>
</evidence>
<accession>A0AAE0HC41</accession>
<feature type="domain" description="Heterokaryon incompatibility" evidence="1">
    <location>
        <begin position="278"/>
        <end position="439"/>
    </location>
</feature>
<dbReference type="GeneID" id="87839438"/>
<organism evidence="2 3">
    <name type="scientific">Chaetomium fimeti</name>
    <dbReference type="NCBI Taxonomy" id="1854472"/>
    <lineage>
        <taxon>Eukaryota</taxon>
        <taxon>Fungi</taxon>
        <taxon>Dikarya</taxon>
        <taxon>Ascomycota</taxon>
        <taxon>Pezizomycotina</taxon>
        <taxon>Sordariomycetes</taxon>
        <taxon>Sordariomycetidae</taxon>
        <taxon>Sordariales</taxon>
        <taxon>Chaetomiaceae</taxon>
        <taxon>Chaetomium</taxon>
    </lineage>
</organism>